<dbReference type="PANTHER" id="PTHR43581:SF2">
    <property type="entry name" value="EXCINUCLEASE ATPASE SUBUNIT"/>
    <property type="match status" value="1"/>
</dbReference>
<dbReference type="STRING" id="470453.B0680_10570"/>
<dbReference type="Pfam" id="PF13175">
    <property type="entry name" value="AAA_15"/>
    <property type="match status" value="1"/>
</dbReference>
<dbReference type="InterPro" id="IPR051396">
    <property type="entry name" value="Bact_Antivir_Def_Nuclease"/>
</dbReference>
<gene>
    <name evidence="3" type="ORF">B0680_10570</name>
</gene>
<organism evidence="3 4">
    <name type="scientific">Moraxella pluranimalium</name>
    <dbReference type="NCBI Taxonomy" id="470453"/>
    <lineage>
        <taxon>Bacteria</taxon>
        <taxon>Pseudomonadati</taxon>
        <taxon>Pseudomonadota</taxon>
        <taxon>Gammaproteobacteria</taxon>
        <taxon>Moraxellales</taxon>
        <taxon>Moraxellaceae</taxon>
        <taxon>Moraxella</taxon>
    </lineage>
</organism>
<dbReference type="Proteomes" id="UP000189800">
    <property type="component" value="Unassembled WGS sequence"/>
</dbReference>
<name>A0A1T0CCE6_9GAMM</name>
<feature type="domain" description="Endonuclease GajA/Old nuclease/RecF-like AAA" evidence="2">
    <location>
        <begin position="2"/>
        <end position="392"/>
    </location>
</feature>
<dbReference type="EMBL" id="MUYU01000042">
    <property type="protein sequence ID" value="OOS19959.1"/>
    <property type="molecule type" value="Genomic_DNA"/>
</dbReference>
<protein>
    <recommendedName>
        <fullName evidence="2">Endonuclease GajA/Old nuclease/RecF-like AAA domain-containing protein</fullName>
    </recommendedName>
</protein>
<dbReference type="PANTHER" id="PTHR43581">
    <property type="entry name" value="ATP/GTP PHOSPHATASE"/>
    <property type="match status" value="1"/>
</dbReference>
<keyword evidence="4" id="KW-1185">Reference proteome</keyword>
<keyword evidence="1" id="KW-0175">Coiled coil</keyword>
<dbReference type="AlphaFoldDB" id="A0A1T0CCE6"/>
<evidence type="ECO:0000256" key="1">
    <source>
        <dbReference type="SAM" id="Coils"/>
    </source>
</evidence>
<dbReference type="RefSeq" id="WP_158078331.1">
    <property type="nucleotide sequence ID" value="NZ_MUYU01000042.1"/>
</dbReference>
<evidence type="ECO:0000313" key="3">
    <source>
        <dbReference type="EMBL" id="OOS19959.1"/>
    </source>
</evidence>
<proteinExistence type="predicted"/>
<dbReference type="CDD" id="cd00267">
    <property type="entry name" value="ABC_ATPase"/>
    <property type="match status" value="1"/>
</dbReference>
<dbReference type="InterPro" id="IPR041685">
    <property type="entry name" value="AAA_GajA/Old/RecF-like"/>
</dbReference>
<comment type="caution">
    <text evidence="3">The sequence shown here is derived from an EMBL/GenBank/DDBJ whole genome shotgun (WGS) entry which is preliminary data.</text>
</comment>
<feature type="coiled-coil region" evidence="1">
    <location>
        <begin position="82"/>
        <end position="137"/>
    </location>
</feature>
<dbReference type="InterPro" id="IPR027417">
    <property type="entry name" value="P-loop_NTPase"/>
</dbReference>
<dbReference type="SUPFAM" id="SSF52540">
    <property type="entry name" value="P-loop containing nucleoside triphosphate hydrolases"/>
    <property type="match status" value="1"/>
</dbReference>
<evidence type="ECO:0000259" key="2">
    <source>
        <dbReference type="Pfam" id="PF13175"/>
    </source>
</evidence>
<sequence length="455" mass="52997">MKLVINQYRAIDTAEIQLNGLTVVSGINGCGKSTISKMLHSVFEISNDFYPIVRLNNLERLEEYYKLLSYIVQGIRMHYYFEDLTENKNKSYLAQFDKLEEDLTIIKLNNKFAKEDINEIIEKIKKLIDEVVELHLDNKEISISSFSIMHIISHQKEEFGFTNKNANEISEIQEFFEFVKNDIEKIINKIYEEAFVTRPKKYLLDRLPLLFHTNEQPTLLELYEKGTTIIDKERGSISNPYFIKNVVYLDTPMAFQSSSTVREHWNKLNQLLVKKMSSEQLLPEGNKKICDMILKILGGDIDINGNNRIIFSKKNDSLKLDLIDCATGVQSLSILYALLNNNSINDNTLLILDEPEVHLHPQWITELARVLILIRKYVKCHIFISTHSPDMIRGLRYLAEKEDLLDDLNFFLAKESENHVGKFNYINLENKIGDIFECFNRSFEKLDSMIEEDKA</sequence>
<evidence type="ECO:0000313" key="4">
    <source>
        <dbReference type="Proteomes" id="UP000189800"/>
    </source>
</evidence>
<accession>A0A1T0CCE6</accession>
<dbReference type="Gene3D" id="3.40.50.300">
    <property type="entry name" value="P-loop containing nucleotide triphosphate hydrolases"/>
    <property type="match status" value="2"/>
</dbReference>
<reference evidence="3 4" key="1">
    <citation type="submission" date="2017-02" db="EMBL/GenBank/DDBJ databases">
        <title>Draft genome sequence of Moraxella pluranimalium CCUG 54913T type strain.</title>
        <authorList>
            <person name="Salva-Serra F."/>
            <person name="Engstrom-Jakobsson H."/>
            <person name="Thorell K."/>
            <person name="Jaen-Luchoro D."/>
            <person name="Gonzales-Siles L."/>
            <person name="Karlsson R."/>
            <person name="Yazdan S."/>
            <person name="Boulund F."/>
            <person name="Johnning A."/>
            <person name="Engstrand L."/>
            <person name="Kristiansson E."/>
            <person name="Moore E."/>
        </authorList>
    </citation>
    <scope>NUCLEOTIDE SEQUENCE [LARGE SCALE GENOMIC DNA]</scope>
    <source>
        <strain evidence="3 4">CCUG 54913</strain>
    </source>
</reference>
<dbReference type="OrthoDB" id="9815944at2"/>